<dbReference type="PANTHER" id="PTHR12469:SF2">
    <property type="entry name" value="SUCCINATE DEHYDROGENASE ASSEMBLY FACTOR 2, MITOCHONDRIAL"/>
    <property type="match status" value="1"/>
</dbReference>
<reference evidence="7" key="1">
    <citation type="submission" date="2017-02" db="UniProtKB">
        <authorList>
            <consortium name="WormBaseParasite"/>
        </authorList>
    </citation>
    <scope>IDENTIFICATION</scope>
</reference>
<dbReference type="WBParaSite" id="ASIM_0001924801-mRNA-1">
    <property type="protein sequence ID" value="ASIM_0001924801-mRNA-1"/>
    <property type="gene ID" value="ASIM_0001924801"/>
</dbReference>
<dbReference type="EMBL" id="UYRR01035834">
    <property type="protein sequence ID" value="VDK65640.1"/>
    <property type="molecule type" value="Genomic_DNA"/>
</dbReference>
<evidence type="ECO:0000256" key="1">
    <source>
        <dbReference type="ARBA" id="ARBA00004305"/>
    </source>
</evidence>
<gene>
    <name evidence="5" type="ORF">ASIM_LOCUS18642</name>
</gene>
<dbReference type="Gene3D" id="1.10.150.250">
    <property type="entry name" value="Flavinator of succinate dehydrogenase"/>
    <property type="match status" value="1"/>
</dbReference>
<dbReference type="FunFam" id="1.10.150.250:FF:000002">
    <property type="entry name" value="Succinate dehydrogenase assembly factor 2, mitochondrial"/>
    <property type="match status" value="1"/>
</dbReference>
<keyword evidence="3 4" id="KW-0143">Chaperone</keyword>
<organism evidence="7">
    <name type="scientific">Anisakis simplex</name>
    <name type="common">Herring worm</name>
    <dbReference type="NCBI Taxonomy" id="6269"/>
    <lineage>
        <taxon>Eukaryota</taxon>
        <taxon>Metazoa</taxon>
        <taxon>Ecdysozoa</taxon>
        <taxon>Nematoda</taxon>
        <taxon>Chromadorea</taxon>
        <taxon>Rhabditida</taxon>
        <taxon>Spirurina</taxon>
        <taxon>Ascaridomorpha</taxon>
        <taxon>Ascaridoidea</taxon>
        <taxon>Anisakidae</taxon>
        <taxon>Anisakis</taxon>
        <taxon>Anisakis simplex complex</taxon>
    </lineage>
</organism>
<dbReference type="AlphaFoldDB" id="A0A0M3KE43"/>
<sequence length="136" mass="15883">MNRLMIIPSLVARRYAVVLPQLTAFSGQQRLYSSTAVERTGEADETLRARLLYQSRKRGILENDIILGEFAERSLGSMDRKQLLEYDNLINGEHMEWDLFYFLSGRKEPPKEMENSTIFQQMRDYVKSKEQASTKK</sequence>
<comment type="subunit">
    <text evidence="4">Interacts with the flavoprotein subunit within the SDH catalytic dimer.</text>
</comment>
<dbReference type="SUPFAM" id="SSF109910">
    <property type="entry name" value="YgfY-like"/>
    <property type="match status" value="1"/>
</dbReference>
<dbReference type="OrthoDB" id="284292at2759"/>
<evidence type="ECO:0000256" key="2">
    <source>
        <dbReference type="ARBA" id="ARBA00023128"/>
    </source>
</evidence>
<dbReference type="PANTHER" id="PTHR12469">
    <property type="entry name" value="PROTEIN EMI5 HOMOLOG, MITOCHONDRIAL"/>
    <property type="match status" value="1"/>
</dbReference>
<dbReference type="Proteomes" id="UP000267096">
    <property type="component" value="Unassembled WGS sequence"/>
</dbReference>
<dbReference type="HAMAP" id="MF_03057">
    <property type="entry name" value="SDHAF2"/>
    <property type="match status" value="1"/>
</dbReference>
<reference evidence="5 6" key="2">
    <citation type="submission" date="2018-11" db="EMBL/GenBank/DDBJ databases">
        <authorList>
            <consortium name="Pathogen Informatics"/>
        </authorList>
    </citation>
    <scope>NUCLEOTIDE SEQUENCE [LARGE SCALE GENOMIC DNA]</scope>
</reference>
<name>A0A0M3KE43_ANISI</name>
<protein>
    <recommendedName>
        <fullName evidence="4">Succinate dehydrogenase assembly factor 2, mitochondrial</fullName>
        <shortName evidence="4">SDH assembly factor 2</shortName>
        <shortName evidence="4">SDHAF2</shortName>
    </recommendedName>
</protein>
<comment type="function">
    <text evidence="4">Plays an essential role in the assembly of succinate dehydrogenase (SDH), an enzyme complex (also referred to as respiratory complex II) that is a component of both the tricarboxylic acid (TCA) cycle and the mitochondrial electron transport chain, and which couples the oxidation of succinate to fumarate with the reduction of ubiquinone (coenzyme Q) to ubiquinol. Required for flavinylation (covalent attachment of FAD) of the flavoprotein subunit of the SDH catalytic dimer.</text>
</comment>
<dbReference type="InterPro" id="IPR005631">
    <property type="entry name" value="SDH"/>
</dbReference>
<keyword evidence="6" id="KW-1185">Reference proteome</keyword>
<keyword evidence="2 4" id="KW-0496">Mitochondrion</keyword>
<proteinExistence type="inferred from homology"/>
<evidence type="ECO:0000313" key="5">
    <source>
        <dbReference type="EMBL" id="VDK65640.1"/>
    </source>
</evidence>
<dbReference type="InterPro" id="IPR036714">
    <property type="entry name" value="SDH_sf"/>
</dbReference>
<dbReference type="Pfam" id="PF03937">
    <property type="entry name" value="Sdh5"/>
    <property type="match status" value="1"/>
</dbReference>
<dbReference type="GO" id="GO:0005759">
    <property type="term" value="C:mitochondrial matrix"/>
    <property type="evidence" value="ECO:0007669"/>
    <property type="project" value="UniProtKB-SubCell"/>
</dbReference>
<dbReference type="GO" id="GO:0034553">
    <property type="term" value="P:mitochondrial respiratory chain complex II assembly"/>
    <property type="evidence" value="ECO:0007669"/>
    <property type="project" value="TreeGrafter"/>
</dbReference>
<evidence type="ECO:0000313" key="7">
    <source>
        <dbReference type="WBParaSite" id="ASIM_0001924801-mRNA-1"/>
    </source>
</evidence>
<dbReference type="GO" id="GO:0006099">
    <property type="term" value="P:tricarboxylic acid cycle"/>
    <property type="evidence" value="ECO:0007669"/>
    <property type="project" value="TreeGrafter"/>
</dbReference>
<comment type="subcellular location">
    <subcellularLocation>
        <location evidence="1 4">Mitochondrion matrix</location>
    </subcellularLocation>
</comment>
<evidence type="ECO:0000256" key="4">
    <source>
        <dbReference type="HAMAP-Rule" id="MF_03057"/>
    </source>
</evidence>
<dbReference type="GO" id="GO:0006121">
    <property type="term" value="P:mitochondrial electron transport, succinate to ubiquinone"/>
    <property type="evidence" value="ECO:0007669"/>
    <property type="project" value="UniProtKB-UniRule"/>
</dbReference>
<accession>A0A0M3KE43</accession>
<dbReference type="InterPro" id="IPR028882">
    <property type="entry name" value="SDHAF2"/>
</dbReference>
<evidence type="ECO:0000313" key="6">
    <source>
        <dbReference type="Proteomes" id="UP000267096"/>
    </source>
</evidence>
<evidence type="ECO:0000256" key="3">
    <source>
        <dbReference type="ARBA" id="ARBA00023186"/>
    </source>
</evidence>
<comment type="similarity">
    <text evidence="4">Belongs to the SDHAF2 family.</text>
</comment>